<evidence type="ECO:0000256" key="3">
    <source>
        <dbReference type="ARBA" id="ARBA00022692"/>
    </source>
</evidence>
<keyword evidence="4 6" id="KW-1133">Transmembrane helix</keyword>
<evidence type="ECO:0000256" key="6">
    <source>
        <dbReference type="SAM" id="Phobius"/>
    </source>
</evidence>
<dbReference type="STRING" id="2094558.A0A314Y2L2"/>
<keyword evidence="3 6" id="KW-0812">Transmembrane</keyword>
<evidence type="ECO:0000256" key="2">
    <source>
        <dbReference type="ARBA" id="ARBA00006665"/>
    </source>
</evidence>
<organism evidence="7 8">
    <name type="scientific">Prunus yedoensis var. nudiflora</name>
    <dbReference type="NCBI Taxonomy" id="2094558"/>
    <lineage>
        <taxon>Eukaryota</taxon>
        <taxon>Viridiplantae</taxon>
        <taxon>Streptophyta</taxon>
        <taxon>Embryophyta</taxon>
        <taxon>Tracheophyta</taxon>
        <taxon>Spermatophyta</taxon>
        <taxon>Magnoliopsida</taxon>
        <taxon>eudicotyledons</taxon>
        <taxon>Gunneridae</taxon>
        <taxon>Pentapetalae</taxon>
        <taxon>rosids</taxon>
        <taxon>fabids</taxon>
        <taxon>Rosales</taxon>
        <taxon>Rosaceae</taxon>
        <taxon>Amygdaloideae</taxon>
        <taxon>Amygdaleae</taxon>
        <taxon>Prunus</taxon>
    </lineage>
</organism>
<accession>A0A314Y2L2</accession>
<keyword evidence="5 6" id="KW-0472">Membrane</keyword>
<dbReference type="AlphaFoldDB" id="A0A314Y2L2"/>
<evidence type="ECO:0000256" key="1">
    <source>
        <dbReference type="ARBA" id="ARBA00004141"/>
    </source>
</evidence>
<dbReference type="PANTHER" id="PTHR10383:SF23">
    <property type="entry name" value="SERINC-DOMAIN CONTAINING SERINE AND SPHINGOLIPID BIOSYNTHESIS PROTEIN"/>
    <property type="match status" value="1"/>
</dbReference>
<evidence type="ECO:0000313" key="8">
    <source>
        <dbReference type="Proteomes" id="UP000250321"/>
    </source>
</evidence>
<dbReference type="OrthoDB" id="5963193at2759"/>
<proteinExistence type="inferred from homology"/>
<comment type="caution">
    <text evidence="7">The sequence shown here is derived from an EMBL/GenBank/DDBJ whole genome shotgun (WGS) entry which is preliminary data.</text>
</comment>
<evidence type="ECO:0000256" key="4">
    <source>
        <dbReference type="ARBA" id="ARBA00022989"/>
    </source>
</evidence>
<evidence type="ECO:0000256" key="5">
    <source>
        <dbReference type="ARBA" id="ARBA00023136"/>
    </source>
</evidence>
<dbReference type="InterPro" id="IPR005016">
    <property type="entry name" value="TDE1/TMS"/>
</dbReference>
<name>A0A314Y2L2_PRUYE</name>
<reference evidence="7 8" key="1">
    <citation type="submission" date="2018-02" db="EMBL/GenBank/DDBJ databases">
        <title>Draft genome of wild Prunus yedoensis var. nudiflora.</title>
        <authorList>
            <person name="Baek S."/>
            <person name="Kim J.-H."/>
            <person name="Choi K."/>
            <person name="Kim G.-B."/>
            <person name="Cho A."/>
            <person name="Jang H."/>
            <person name="Shin C.-H."/>
            <person name="Yu H.-J."/>
            <person name="Mun J.-H."/>
        </authorList>
    </citation>
    <scope>NUCLEOTIDE SEQUENCE [LARGE SCALE GENOMIC DNA]</scope>
    <source>
        <strain evidence="8">cv. Jeju island</strain>
        <tissue evidence="7">Leaf</tissue>
    </source>
</reference>
<dbReference type="EMBL" id="PJQY01001789">
    <property type="protein sequence ID" value="PQP99609.1"/>
    <property type="molecule type" value="Genomic_DNA"/>
</dbReference>
<keyword evidence="8" id="KW-1185">Reference proteome</keyword>
<dbReference type="Proteomes" id="UP000250321">
    <property type="component" value="Unassembled WGS sequence"/>
</dbReference>
<gene>
    <name evidence="7" type="ORF">Pyn_21466</name>
</gene>
<comment type="subcellular location">
    <subcellularLocation>
        <location evidence="1">Membrane</location>
        <topology evidence="1">Multi-pass membrane protein</topology>
    </subcellularLocation>
</comment>
<dbReference type="PANTHER" id="PTHR10383">
    <property type="entry name" value="SERINE INCORPORATOR"/>
    <property type="match status" value="1"/>
</dbReference>
<sequence length="149" mass="16970">MVKVKLHLSAFNCRMIASAEAVEAMVEVIPWEVVPESLEQKRIDYLAERKKPLRARYAYGVIFLITNLWAWLVRDYAQRVLPELKYMKSCGTGGNDCFHTLGVLRANLLVLVQGNLSNSLFKCLESHLYILHLLELVASLDKAIFSALF</sequence>
<dbReference type="GO" id="GO:0016020">
    <property type="term" value="C:membrane"/>
    <property type="evidence" value="ECO:0007669"/>
    <property type="project" value="UniProtKB-SubCell"/>
</dbReference>
<evidence type="ECO:0000313" key="7">
    <source>
        <dbReference type="EMBL" id="PQP99609.1"/>
    </source>
</evidence>
<feature type="transmembrane region" description="Helical" evidence="6">
    <location>
        <begin position="57"/>
        <end position="73"/>
    </location>
</feature>
<comment type="similarity">
    <text evidence="2">Belongs to the TDE1 family.</text>
</comment>
<protein>
    <submittedName>
        <fullName evidence="7">Putative serine incorporator</fullName>
    </submittedName>
</protein>